<dbReference type="SUPFAM" id="SSF52833">
    <property type="entry name" value="Thioredoxin-like"/>
    <property type="match status" value="1"/>
</dbReference>
<dbReference type="Proteomes" id="UP000614469">
    <property type="component" value="Unassembled WGS sequence"/>
</dbReference>
<evidence type="ECO:0000313" key="1">
    <source>
        <dbReference type="EMBL" id="MBC8335920.1"/>
    </source>
</evidence>
<proteinExistence type="predicted"/>
<gene>
    <name evidence="1" type="ORF">H8E29_11690</name>
</gene>
<dbReference type="AlphaFoldDB" id="A0A8J6NMK3"/>
<protein>
    <submittedName>
        <fullName evidence="1">Uncharacterized protein</fullName>
    </submittedName>
</protein>
<dbReference type="InterPro" id="IPR036249">
    <property type="entry name" value="Thioredoxin-like_sf"/>
</dbReference>
<sequence>MNGLEDIYGSEIDVRRLNANLPDGKSAFQYYSLQGHPSFVLLNPEGEVLWQGLGEQSSESLHENIDIALGK</sequence>
<reference evidence="1 2" key="1">
    <citation type="submission" date="2020-08" db="EMBL/GenBank/DDBJ databases">
        <title>Bridging the membrane lipid divide: bacteria of the FCB group superphylum have the potential to synthesize archaeal ether lipids.</title>
        <authorList>
            <person name="Villanueva L."/>
            <person name="Von Meijenfeldt F.A.B."/>
            <person name="Westbye A.B."/>
            <person name="Yadav S."/>
            <person name="Hopmans E.C."/>
            <person name="Dutilh B.E."/>
            <person name="Sinninghe Damste J.S."/>
        </authorList>
    </citation>
    <scope>NUCLEOTIDE SEQUENCE [LARGE SCALE GENOMIC DNA]</scope>
    <source>
        <strain evidence="1">NIOZ-UU36</strain>
    </source>
</reference>
<organism evidence="1 2">
    <name type="scientific">Candidatus Desulfolinea nitratireducens</name>
    <dbReference type="NCBI Taxonomy" id="2841698"/>
    <lineage>
        <taxon>Bacteria</taxon>
        <taxon>Bacillati</taxon>
        <taxon>Chloroflexota</taxon>
        <taxon>Anaerolineae</taxon>
        <taxon>Anaerolineales</taxon>
        <taxon>Anaerolineales incertae sedis</taxon>
        <taxon>Candidatus Desulfolinea</taxon>
    </lineage>
</organism>
<accession>A0A8J6NMK3</accession>
<dbReference type="EMBL" id="JACNJN010000130">
    <property type="protein sequence ID" value="MBC8335920.1"/>
    <property type="molecule type" value="Genomic_DNA"/>
</dbReference>
<evidence type="ECO:0000313" key="2">
    <source>
        <dbReference type="Proteomes" id="UP000614469"/>
    </source>
</evidence>
<comment type="caution">
    <text evidence="1">The sequence shown here is derived from an EMBL/GenBank/DDBJ whole genome shotgun (WGS) entry which is preliminary data.</text>
</comment>
<name>A0A8J6NMK3_9CHLR</name>
<dbReference type="Gene3D" id="3.40.30.10">
    <property type="entry name" value="Glutaredoxin"/>
    <property type="match status" value="1"/>
</dbReference>